<evidence type="ECO:0000313" key="2">
    <source>
        <dbReference type="EMBL" id="CAB9526473.1"/>
    </source>
</evidence>
<organism evidence="2 3">
    <name type="scientific">Seminavis robusta</name>
    <dbReference type="NCBI Taxonomy" id="568900"/>
    <lineage>
        <taxon>Eukaryota</taxon>
        <taxon>Sar</taxon>
        <taxon>Stramenopiles</taxon>
        <taxon>Ochrophyta</taxon>
        <taxon>Bacillariophyta</taxon>
        <taxon>Bacillariophyceae</taxon>
        <taxon>Bacillariophycidae</taxon>
        <taxon>Naviculales</taxon>
        <taxon>Naviculaceae</taxon>
        <taxon>Seminavis</taxon>
    </lineage>
</organism>
<dbReference type="Proteomes" id="UP001153069">
    <property type="component" value="Unassembled WGS sequence"/>
</dbReference>
<accession>A0A9N8ETK0</accession>
<reference evidence="2" key="1">
    <citation type="submission" date="2020-06" db="EMBL/GenBank/DDBJ databases">
        <authorList>
            <consortium name="Plant Systems Biology data submission"/>
        </authorList>
    </citation>
    <scope>NUCLEOTIDE SEQUENCE</scope>
    <source>
        <strain evidence="2">D6</strain>
    </source>
</reference>
<feature type="region of interest" description="Disordered" evidence="1">
    <location>
        <begin position="77"/>
        <end position="112"/>
    </location>
</feature>
<feature type="compositionally biased region" description="Low complexity" evidence="1">
    <location>
        <begin position="96"/>
        <end position="108"/>
    </location>
</feature>
<name>A0A9N8ETK0_9STRA</name>
<keyword evidence="3" id="KW-1185">Reference proteome</keyword>
<dbReference type="EMBL" id="CAICTM010001833">
    <property type="protein sequence ID" value="CAB9526473.1"/>
    <property type="molecule type" value="Genomic_DNA"/>
</dbReference>
<evidence type="ECO:0000256" key="1">
    <source>
        <dbReference type="SAM" id="MobiDB-lite"/>
    </source>
</evidence>
<protein>
    <submittedName>
        <fullName evidence="2">Uncharacterized protein</fullName>
    </submittedName>
</protein>
<gene>
    <name evidence="2" type="ORF">SEMRO_1835_G300560.1</name>
</gene>
<comment type="caution">
    <text evidence="2">The sequence shown here is derived from an EMBL/GenBank/DDBJ whole genome shotgun (WGS) entry which is preliminary data.</text>
</comment>
<proteinExistence type="predicted"/>
<dbReference type="AlphaFoldDB" id="A0A9N8ETK0"/>
<evidence type="ECO:0000313" key="3">
    <source>
        <dbReference type="Proteomes" id="UP001153069"/>
    </source>
</evidence>
<sequence>MSPPSFHPFHLHLLQSLHSSSNGGGKKDCEDDNGGNEVDAAFWKMVHQFLQEREGLTKQLRHVSSMKRIEQEALLFQKEQHDESTSPPTAKRAKLSPHSSSPLRLSQQPPEPGLKCFGLVGRLVKKRASASETTVQRKTTPYAPILTQVEAEIGVLETKIHKARETLLSHKQQAMEDLLSRAIVEESALLAFGGSHSNNNKNDFQQAQLSLLATNLQLWQMLASDMRQVVQTTTTKSATTSAY</sequence>